<dbReference type="Proteomes" id="UP001612741">
    <property type="component" value="Unassembled WGS sequence"/>
</dbReference>
<dbReference type="PANTHER" id="PTHR43540">
    <property type="entry name" value="PEROXYUREIDOACRYLATE/UREIDOACRYLATE AMIDOHYDROLASE-RELATED"/>
    <property type="match status" value="1"/>
</dbReference>
<dbReference type="InterPro" id="IPR016291">
    <property type="entry name" value="Isochorismatase"/>
</dbReference>
<dbReference type="PANTHER" id="PTHR43540:SF3">
    <property type="entry name" value="ENTEROBACTIN SYNTHASE COMPONENT B"/>
    <property type="match status" value="1"/>
</dbReference>
<keyword evidence="4" id="KW-1185">Reference proteome</keyword>
<proteinExistence type="predicted"/>
<reference evidence="3 4" key="1">
    <citation type="submission" date="2024-10" db="EMBL/GenBank/DDBJ databases">
        <title>The Natural Products Discovery Center: Release of the First 8490 Sequenced Strains for Exploring Actinobacteria Biosynthetic Diversity.</title>
        <authorList>
            <person name="Kalkreuter E."/>
            <person name="Kautsar S.A."/>
            <person name="Yang D."/>
            <person name="Bader C.D."/>
            <person name="Teijaro C.N."/>
            <person name="Fluegel L."/>
            <person name="Davis C.M."/>
            <person name="Simpson J.R."/>
            <person name="Lauterbach L."/>
            <person name="Steele A.D."/>
            <person name="Gui C."/>
            <person name="Meng S."/>
            <person name="Li G."/>
            <person name="Viehrig K."/>
            <person name="Ye F."/>
            <person name="Su P."/>
            <person name="Kiefer A.F."/>
            <person name="Nichols A."/>
            <person name="Cepeda A.J."/>
            <person name="Yan W."/>
            <person name="Fan B."/>
            <person name="Jiang Y."/>
            <person name="Adhikari A."/>
            <person name="Zheng C.-J."/>
            <person name="Schuster L."/>
            <person name="Cowan T.M."/>
            <person name="Smanski M.J."/>
            <person name="Chevrette M.G."/>
            <person name="De Carvalho L.P.S."/>
            <person name="Shen B."/>
        </authorList>
    </citation>
    <scope>NUCLEOTIDE SEQUENCE [LARGE SCALE GENOMIC DNA]</scope>
    <source>
        <strain evidence="3 4">NPDC050545</strain>
    </source>
</reference>
<evidence type="ECO:0000313" key="4">
    <source>
        <dbReference type="Proteomes" id="UP001612741"/>
    </source>
</evidence>
<dbReference type="Gene3D" id="3.40.50.850">
    <property type="entry name" value="Isochorismatase-like"/>
    <property type="match status" value="1"/>
</dbReference>
<accession>A0ABW7YPW9</accession>
<evidence type="ECO:0000256" key="1">
    <source>
        <dbReference type="ARBA" id="ARBA00022801"/>
    </source>
</evidence>
<evidence type="ECO:0000313" key="3">
    <source>
        <dbReference type="EMBL" id="MFI6497343.1"/>
    </source>
</evidence>
<dbReference type="InterPro" id="IPR000868">
    <property type="entry name" value="Isochorismatase-like_dom"/>
</dbReference>
<dbReference type="EMBL" id="JBITGY010000002">
    <property type="protein sequence ID" value="MFI6497343.1"/>
    <property type="molecule type" value="Genomic_DNA"/>
</dbReference>
<comment type="caution">
    <text evidence="3">The sequence shown here is derived from an EMBL/GenBank/DDBJ whole genome shotgun (WGS) entry which is preliminary data.</text>
</comment>
<dbReference type="InterPro" id="IPR050272">
    <property type="entry name" value="Isochorismatase-like_hydrls"/>
</dbReference>
<dbReference type="PIRSF" id="PIRSF001111">
    <property type="entry name" value="Isochorismatase"/>
    <property type="match status" value="1"/>
</dbReference>
<dbReference type="PRINTS" id="PR01398">
    <property type="entry name" value="ISCHRISMTASE"/>
</dbReference>
<dbReference type="SUPFAM" id="SSF52499">
    <property type="entry name" value="Isochorismatase-like hydrolases"/>
    <property type="match status" value="1"/>
</dbReference>
<name>A0ABW7YPW9_9ACTN</name>
<sequence length="215" mass="23709">MAIPDIAPYQMPRQVPANRVAWRPDPRRAVLLIHDMQNYFLDAFTPNQSPLLELMANVLALRSRCADLGVPVIYSAQPGAQSTEDRGLLRDFWGEGVGADPREAEIVAGLAPRGDGTVITKWRYSAYQRTDLAGLTKEKGRDQLIICGVYAHIGVLMTACEAFMQDVQSFVVADAVADFSLEHHEMALRYAAERCAVTMTTAQISRMLTREAAGV</sequence>
<keyword evidence="1" id="KW-0378">Hydrolase</keyword>
<feature type="domain" description="Isochorismatase-like" evidence="2">
    <location>
        <begin position="30"/>
        <end position="203"/>
    </location>
</feature>
<dbReference type="RefSeq" id="WP_397080102.1">
    <property type="nucleotide sequence ID" value="NZ_JBITGY010000002.1"/>
</dbReference>
<organism evidence="3 4">
    <name type="scientific">Nonomuraea typhae</name>
    <dbReference type="NCBI Taxonomy" id="2603600"/>
    <lineage>
        <taxon>Bacteria</taxon>
        <taxon>Bacillati</taxon>
        <taxon>Actinomycetota</taxon>
        <taxon>Actinomycetes</taxon>
        <taxon>Streptosporangiales</taxon>
        <taxon>Streptosporangiaceae</taxon>
        <taxon>Nonomuraea</taxon>
    </lineage>
</organism>
<dbReference type="InterPro" id="IPR036380">
    <property type="entry name" value="Isochorismatase-like_sf"/>
</dbReference>
<protein>
    <submittedName>
        <fullName evidence="3">Isochorismatase family protein</fullName>
    </submittedName>
</protein>
<evidence type="ECO:0000259" key="2">
    <source>
        <dbReference type="Pfam" id="PF00857"/>
    </source>
</evidence>
<dbReference type="Pfam" id="PF00857">
    <property type="entry name" value="Isochorismatase"/>
    <property type="match status" value="1"/>
</dbReference>
<gene>
    <name evidence="3" type="ORF">ACIBG2_08170</name>
</gene>